<evidence type="ECO:0000313" key="1">
    <source>
        <dbReference type="EMBL" id="TJZ93182.1"/>
    </source>
</evidence>
<feature type="non-terminal residue" evidence="1">
    <location>
        <position position="1"/>
    </location>
</feature>
<protein>
    <submittedName>
        <fullName evidence="1">TetR/AcrR family transcriptional regulator</fullName>
    </submittedName>
</protein>
<reference evidence="1 3" key="1">
    <citation type="submission" date="2019-04" db="EMBL/GenBank/DDBJ databases">
        <title>Streptomyces oryziradicis sp. nov., a novel actinomycete isolated from rhizosphere soil of rice (Oryza sativa L.).</title>
        <authorList>
            <person name="Li C."/>
        </authorList>
    </citation>
    <scope>NUCLEOTIDE SEQUENCE [LARGE SCALE GENOMIC DNA]</scope>
    <source>
        <strain evidence="1 3">NEAU-C40</strain>
    </source>
</reference>
<evidence type="ECO:0000313" key="3">
    <source>
        <dbReference type="Proteomes" id="UP000305778"/>
    </source>
</evidence>
<gene>
    <name evidence="2" type="ORF">FCI23_51980</name>
    <name evidence="1" type="ORF">FCI23_54680</name>
</gene>
<organism evidence="1 3">
    <name type="scientific">Actinacidiphila oryziradicis</name>
    <dbReference type="NCBI Taxonomy" id="2571141"/>
    <lineage>
        <taxon>Bacteria</taxon>
        <taxon>Bacillati</taxon>
        <taxon>Actinomycetota</taxon>
        <taxon>Actinomycetes</taxon>
        <taxon>Kitasatosporales</taxon>
        <taxon>Streptomycetaceae</taxon>
        <taxon>Actinacidiphila</taxon>
    </lineage>
</organism>
<dbReference type="EMBL" id="SUMC01000178">
    <property type="protein sequence ID" value="TJZ95663.1"/>
    <property type="molecule type" value="Genomic_DNA"/>
</dbReference>
<name>A0A4U0RET6_9ACTN</name>
<evidence type="ECO:0000313" key="2">
    <source>
        <dbReference type="EMBL" id="TJZ95663.1"/>
    </source>
</evidence>
<dbReference type="EMBL" id="SUMC01000260">
    <property type="protein sequence ID" value="TJZ93182.1"/>
    <property type="molecule type" value="Genomic_DNA"/>
</dbReference>
<sequence length="34" mass="3363">AMTTAAIAGSPEPARQARAAAVLLIEASRAVRAA</sequence>
<keyword evidence="3" id="KW-1185">Reference proteome</keyword>
<comment type="caution">
    <text evidence="1">The sequence shown here is derived from an EMBL/GenBank/DDBJ whole genome shotgun (WGS) entry which is preliminary data.</text>
</comment>
<proteinExistence type="predicted"/>
<dbReference type="Proteomes" id="UP000305778">
    <property type="component" value="Unassembled WGS sequence"/>
</dbReference>
<accession>A0A4U0RET6</accession>
<dbReference type="AlphaFoldDB" id="A0A4U0RET6"/>